<evidence type="ECO:0000313" key="2">
    <source>
        <dbReference type="EMBL" id="EJK43768.1"/>
    </source>
</evidence>
<keyword evidence="3" id="KW-1185">Reference proteome</keyword>
<dbReference type="AlphaFoldDB" id="K0QY67"/>
<gene>
    <name evidence="2" type="ORF">THAOC_37755</name>
</gene>
<reference evidence="2 3" key="1">
    <citation type="journal article" date="2012" name="Genome Biol.">
        <title>Genome and low-iron response of an oceanic diatom adapted to chronic iron limitation.</title>
        <authorList>
            <person name="Lommer M."/>
            <person name="Specht M."/>
            <person name="Roy A.S."/>
            <person name="Kraemer L."/>
            <person name="Andreson R."/>
            <person name="Gutowska M.A."/>
            <person name="Wolf J."/>
            <person name="Bergner S.V."/>
            <person name="Schilhabel M.B."/>
            <person name="Klostermeier U.C."/>
            <person name="Beiko R.G."/>
            <person name="Rosenstiel P."/>
            <person name="Hippler M."/>
            <person name="Laroche J."/>
        </authorList>
    </citation>
    <scope>NUCLEOTIDE SEQUENCE [LARGE SCALE GENOMIC DNA]</scope>
    <source>
        <strain evidence="2 3">CCMP1005</strain>
    </source>
</reference>
<feature type="compositionally biased region" description="Basic and acidic residues" evidence="1">
    <location>
        <begin position="93"/>
        <end position="104"/>
    </location>
</feature>
<comment type="caution">
    <text evidence="2">The sequence shown here is derived from an EMBL/GenBank/DDBJ whole genome shotgun (WGS) entry which is preliminary data.</text>
</comment>
<evidence type="ECO:0000313" key="3">
    <source>
        <dbReference type="Proteomes" id="UP000266841"/>
    </source>
</evidence>
<name>K0QY67_THAOC</name>
<sequence length="242" mass="25899">MDRHSQQQSSEDASPPDDRLDEGAPAVTDASPTARTASSGGQGQGCPSGQWKPTSSTEAPRCSGRRSRSAGTRSVEHSTAGSSGGGGSIIWDSAHDKTRGKDVHTGTGDFQIRGSRARGDDKEGPPQQRRKAAGVREEGVFVNDDDLVKGTATNMKLKNGARYTGQIARGVPNGTGTVISAEFFEHGIFFVDGFLNGPNKRTFPRGKEEGNFVNGKLDNGTATNTIFHRAEQRLRRRRHLHG</sequence>
<feature type="region of interest" description="Disordered" evidence="1">
    <location>
        <begin position="1"/>
        <end position="136"/>
    </location>
</feature>
<dbReference type="SUPFAM" id="SSF82185">
    <property type="entry name" value="Histone H3 K4-specific methyltransferase SET7/9 N-terminal domain"/>
    <property type="match status" value="1"/>
</dbReference>
<feature type="non-terminal residue" evidence="2">
    <location>
        <position position="242"/>
    </location>
</feature>
<accession>K0QY67</accession>
<evidence type="ECO:0000256" key="1">
    <source>
        <dbReference type="SAM" id="MobiDB-lite"/>
    </source>
</evidence>
<dbReference type="OrthoDB" id="42911at2759"/>
<dbReference type="Proteomes" id="UP000266841">
    <property type="component" value="Unassembled WGS sequence"/>
</dbReference>
<dbReference type="EMBL" id="AGNL01050658">
    <property type="protein sequence ID" value="EJK43768.1"/>
    <property type="molecule type" value="Genomic_DNA"/>
</dbReference>
<proteinExistence type="predicted"/>
<organism evidence="2 3">
    <name type="scientific">Thalassiosira oceanica</name>
    <name type="common">Marine diatom</name>
    <dbReference type="NCBI Taxonomy" id="159749"/>
    <lineage>
        <taxon>Eukaryota</taxon>
        <taxon>Sar</taxon>
        <taxon>Stramenopiles</taxon>
        <taxon>Ochrophyta</taxon>
        <taxon>Bacillariophyta</taxon>
        <taxon>Coscinodiscophyceae</taxon>
        <taxon>Thalassiosirophycidae</taxon>
        <taxon>Thalassiosirales</taxon>
        <taxon>Thalassiosiraceae</taxon>
        <taxon>Thalassiosira</taxon>
    </lineage>
</organism>
<protein>
    <submittedName>
        <fullName evidence="2">Uncharacterized protein</fullName>
    </submittedName>
</protein>
<feature type="compositionally biased region" description="Polar residues" evidence="1">
    <location>
        <begin position="1"/>
        <end position="12"/>
    </location>
</feature>